<evidence type="ECO:0000313" key="1">
    <source>
        <dbReference type="EMBL" id="AQQ71168.1"/>
    </source>
</evidence>
<protein>
    <submittedName>
        <fullName evidence="1">Uncharacterized protein</fullName>
    </submittedName>
</protein>
<proteinExistence type="predicted"/>
<dbReference type="STRING" id="1851148.SMSP2_01534"/>
<dbReference type="AlphaFoldDB" id="A0A1Q2MF46"/>
<organism evidence="1 2">
    <name type="scientific">Limihaloglobus sulfuriphilus</name>
    <dbReference type="NCBI Taxonomy" id="1851148"/>
    <lineage>
        <taxon>Bacteria</taxon>
        <taxon>Pseudomonadati</taxon>
        <taxon>Planctomycetota</taxon>
        <taxon>Phycisphaerae</taxon>
        <taxon>Sedimentisphaerales</taxon>
        <taxon>Sedimentisphaeraceae</taxon>
        <taxon>Limihaloglobus</taxon>
    </lineage>
</organism>
<dbReference type="RefSeq" id="WP_146683374.1">
    <property type="nucleotide sequence ID" value="NZ_CP019646.1"/>
</dbReference>
<dbReference type="EMBL" id="CP019646">
    <property type="protein sequence ID" value="AQQ71168.1"/>
    <property type="molecule type" value="Genomic_DNA"/>
</dbReference>
<reference evidence="2" key="1">
    <citation type="submission" date="2017-02" db="EMBL/GenBank/DDBJ databases">
        <title>Comparative genomics and description of representatives of a novel lineage of planctomycetes thriving in anoxic sediments.</title>
        <authorList>
            <person name="Spring S."/>
            <person name="Bunk B."/>
            <person name="Sproer C."/>
        </authorList>
    </citation>
    <scope>NUCLEOTIDE SEQUENCE [LARGE SCALE GENOMIC DNA]</scope>
    <source>
        <strain evidence="2">SM-Chi-D1</strain>
    </source>
</reference>
<evidence type="ECO:0000313" key="2">
    <source>
        <dbReference type="Proteomes" id="UP000188181"/>
    </source>
</evidence>
<name>A0A1Q2MF46_9BACT</name>
<accession>A0A1Q2MF46</accession>
<dbReference type="KEGG" id="pbas:SMSP2_01534"/>
<sequence>MASELTKSEKLFEELCCSNDIKFKRLPEGENQQPDYLLDLNGTKVIFEIKQIEPNDYDKKFNRELSEKGTATETRNTDKVAKRVRNAIDSASKQIKSYINENGQVPAVVVIFDNAKNGYTDSYTIQTALYGWERFLISTGRDYKVVDRGFGDRNNKMLGNERKTHISAVASMHEYWEIEEPHERRLSLCFYHNQYAQNFFDWHLWDSEFISHLTLEDKSPGNFQNWVSLRGLENA</sequence>
<gene>
    <name evidence="1" type="ORF">SMSP2_01534</name>
</gene>
<keyword evidence="2" id="KW-1185">Reference proteome</keyword>
<dbReference type="Proteomes" id="UP000188181">
    <property type="component" value="Chromosome"/>
</dbReference>